<comment type="caution">
    <text evidence="2">The sequence shown here is derived from an EMBL/GenBank/DDBJ whole genome shotgun (WGS) entry which is preliminary data.</text>
</comment>
<keyword evidence="1" id="KW-0472">Membrane</keyword>
<evidence type="ECO:0000256" key="1">
    <source>
        <dbReference type="SAM" id="Phobius"/>
    </source>
</evidence>
<keyword evidence="1" id="KW-0812">Transmembrane</keyword>
<feature type="transmembrane region" description="Helical" evidence="1">
    <location>
        <begin position="28"/>
        <end position="46"/>
    </location>
</feature>
<sequence length="174" mass="20376">MFLPQNGTSYHLEANTISQSMSTSNRHLVYGLIIACIFTVFLRSWFRHRYPCLTISHLDDKEKNLIQVFHKAPKVEESLDHRVTLEHRLFRLKTKASQIRVKSSQLEGTLWSVWEKYVGILPPVVCDVITWYDDARNLERDVLIFTEKIAREQYLAQLVSLWASVPDSIEHYSL</sequence>
<reference evidence="2 3" key="1">
    <citation type="journal article" date="2014" name="BMC Genomics">
        <title>Genome and secretome analysis of the hemibiotrophic fungal pathogen, Moniliophthora roreri, which causes frosty pod rot disease of cacao: mechanisms of the biotrophic and necrotrophic phases.</title>
        <authorList>
            <person name="Meinhardt L.W."/>
            <person name="Costa G.G.L."/>
            <person name="Thomazella D.P.T."/>
            <person name="Teixeira P.J.P.L."/>
            <person name="Carazzolle M.F."/>
            <person name="Schuster S.C."/>
            <person name="Carlson J.E."/>
            <person name="Guiltinan M.J."/>
            <person name="Mieczkowski P."/>
            <person name="Farmer A."/>
            <person name="Ramaraj T."/>
            <person name="Crozier J."/>
            <person name="Davis R.E."/>
            <person name="Shao J."/>
            <person name="Melnick R.L."/>
            <person name="Pereira G.A.G."/>
            <person name="Bailey B.A."/>
        </authorList>
    </citation>
    <scope>NUCLEOTIDE SEQUENCE [LARGE SCALE GENOMIC DNA]</scope>
    <source>
        <strain evidence="2 3">MCA 2997</strain>
    </source>
</reference>
<dbReference type="EMBL" id="AWSO01000307">
    <property type="protein sequence ID" value="ESK91970.1"/>
    <property type="molecule type" value="Genomic_DNA"/>
</dbReference>
<keyword evidence="1" id="KW-1133">Transmembrane helix</keyword>
<evidence type="ECO:0000313" key="2">
    <source>
        <dbReference type="EMBL" id="ESK91970.1"/>
    </source>
</evidence>
<keyword evidence="3" id="KW-1185">Reference proteome</keyword>
<accession>V2XHH4</accession>
<organism evidence="2 3">
    <name type="scientific">Moniliophthora roreri (strain MCA 2997)</name>
    <name type="common">Cocoa frosty pod rot fungus</name>
    <name type="synonym">Crinipellis roreri</name>
    <dbReference type="NCBI Taxonomy" id="1381753"/>
    <lineage>
        <taxon>Eukaryota</taxon>
        <taxon>Fungi</taxon>
        <taxon>Dikarya</taxon>
        <taxon>Basidiomycota</taxon>
        <taxon>Agaricomycotina</taxon>
        <taxon>Agaricomycetes</taxon>
        <taxon>Agaricomycetidae</taxon>
        <taxon>Agaricales</taxon>
        <taxon>Marasmiineae</taxon>
        <taxon>Marasmiaceae</taxon>
        <taxon>Moniliophthora</taxon>
    </lineage>
</organism>
<dbReference type="HOGENOM" id="CLU_109464_0_0_1"/>
<dbReference type="Proteomes" id="UP000017559">
    <property type="component" value="Unassembled WGS sequence"/>
</dbReference>
<gene>
    <name evidence="2" type="ORF">Moror_10396</name>
</gene>
<evidence type="ECO:0000313" key="3">
    <source>
        <dbReference type="Proteomes" id="UP000017559"/>
    </source>
</evidence>
<dbReference type="AlphaFoldDB" id="V2XHH4"/>
<name>V2XHH4_MONRO</name>
<proteinExistence type="predicted"/>
<protein>
    <submittedName>
        <fullName evidence="2">Uncharacterized protein</fullName>
    </submittedName>
</protein>
<dbReference type="KEGG" id="mrr:Moror_10396"/>